<dbReference type="Pfam" id="PF00294">
    <property type="entry name" value="PfkB"/>
    <property type="match status" value="1"/>
</dbReference>
<evidence type="ECO:0000256" key="3">
    <source>
        <dbReference type="ARBA" id="ARBA00022741"/>
    </source>
</evidence>
<proteinExistence type="inferred from homology"/>
<evidence type="ECO:0000256" key="4">
    <source>
        <dbReference type="ARBA" id="ARBA00022777"/>
    </source>
</evidence>
<evidence type="ECO:0000256" key="5">
    <source>
        <dbReference type="ARBA" id="ARBA00022840"/>
    </source>
</evidence>
<dbReference type="InterPro" id="IPR011611">
    <property type="entry name" value="PfkB_dom"/>
</dbReference>
<keyword evidence="5" id="KW-0067">ATP-binding</keyword>
<dbReference type="EMBL" id="JALJOQ010000024">
    <property type="protein sequence ID" value="KAK9808320.1"/>
    <property type="molecule type" value="Genomic_DNA"/>
</dbReference>
<evidence type="ECO:0000313" key="8">
    <source>
        <dbReference type="Proteomes" id="UP001465755"/>
    </source>
</evidence>
<evidence type="ECO:0000256" key="2">
    <source>
        <dbReference type="ARBA" id="ARBA00022679"/>
    </source>
</evidence>
<dbReference type="InterPro" id="IPR002173">
    <property type="entry name" value="Carboh/pur_kinase_PfkB_CS"/>
</dbReference>
<dbReference type="PANTHER" id="PTHR43085">
    <property type="entry name" value="HEXOKINASE FAMILY MEMBER"/>
    <property type="match status" value="1"/>
</dbReference>
<dbReference type="GO" id="GO:0005524">
    <property type="term" value="F:ATP binding"/>
    <property type="evidence" value="ECO:0007669"/>
    <property type="project" value="UniProtKB-KW"/>
</dbReference>
<keyword evidence="4" id="KW-0418">Kinase</keyword>
<gene>
    <name evidence="7" type="ORF">WJX73_000806</name>
</gene>
<dbReference type="Proteomes" id="UP001465755">
    <property type="component" value="Unassembled WGS sequence"/>
</dbReference>
<dbReference type="PANTHER" id="PTHR43085:SF1">
    <property type="entry name" value="PSEUDOURIDINE KINASE-RELATED"/>
    <property type="match status" value="1"/>
</dbReference>
<dbReference type="AlphaFoldDB" id="A0AAW1PES9"/>
<accession>A0AAW1PES9</accession>
<feature type="domain" description="Carbohydrate kinase PfkB" evidence="6">
    <location>
        <begin position="49"/>
        <end position="368"/>
    </location>
</feature>
<keyword evidence="8" id="KW-1185">Reference proteome</keyword>
<keyword evidence="3" id="KW-0547">Nucleotide-binding</keyword>
<protein>
    <recommendedName>
        <fullName evidence="6">Carbohydrate kinase PfkB domain-containing protein</fullName>
    </recommendedName>
</protein>
<dbReference type="PROSITE" id="PS00584">
    <property type="entry name" value="PFKB_KINASES_2"/>
    <property type="match status" value="1"/>
</dbReference>
<evidence type="ECO:0000313" key="7">
    <source>
        <dbReference type="EMBL" id="KAK9808320.1"/>
    </source>
</evidence>
<dbReference type="SUPFAM" id="SSF53613">
    <property type="entry name" value="Ribokinase-like"/>
    <property type="match status" value="1"/>
</dbReference>
<organism evidence="7 8">
    <name type="scientific">Symbiochloris irregularis</name>
    <dbReference type="NCBI Taxonomy" id="706552"/>
    <lineage>
        <taxon>Eukaryota</taxon>
        <taxon>Viridiplantae</taxon>
        <taxon>Chlorophyta</taxon>
        <taxon>core chlorophytes</taxon>
        <taxon>Trebouxiophyceae</taxon>
        <taxon>Trebouxiales</taxon>
        <taxon>Trebouxiaceae</taxon>
        <taxon>Symbiochloris</taxon>
    </lineage>
</organism>
<dbReference type="Gene3D" id="3.40.1190.20">
    <property type="match status" value="1"/>
</dbReference>
<dbReference type="InterPro" id="IPR029056">
    <property type="entry name" value="Ribokinase-like"/>
</dbReference>
<dbReference type="CDD" id="cd01167">
    <property type="entry name" value="bac_FRK"/>
    <property type="match status" value="1"/>
</dbReference>
<dbReference type="InterPro" id="IPR050306">
    <property type="entry name" value="PfkB_Carbo_kinase"/>
</dbReference>
<dbReference type="GO" id="GO:0016301">
    <property type="term" value="F:kinase activity"/>
    <property type="evidence" value="ECO:0007669"/>
    <property type="project" value="UniProtKB-KW"/>
</dbReference>
<comment type="similarity">
    <text evidence="1">Belongs to the carbohydrate kinase PfkB family.</text>
</comment>
<comment type="caution">
    <text evidence="7">The sequence shown here is derived from an EMBL/GenBank/DDBJ whole genome shotgun (WGS) entry which is preliminary data.</text>
</comment>
<evidence type="ECO:0000256" key="1">
    <source>
        <dbReference type="ARBA" id="ARBA00010688"/>
    </source>
</evidence>
<sequence>MAYASGRHQTQYRGLQLHCRPQQALPRRAQRCGRLRCKAKALDSPQGTVICLGEALFDCLADQKGVPRDKVKSWTPYPGGAPANVACAVAKHDCKSAFITALGQDELAQKMIKLLESLRVDLSGLQQNDKPTRDVLVVFDDSGDREFVGFGSAKNGEFADAFLEAGKLPADAIRNASALVTGTLGLNFPVTAKAMHKALEYAREGPCKVLVDVNWRPVFWDDHETAPQQIREYVDKADILKLSDDEAEIIYGVEHGTALDKPESVLEKTSDKVQGLLLSAGAKGCSYIFRNNKGGTFKGRVPVFKIDVQDTTGAGDAFLSGFLASMVKAGGMEALQADEKKLRYAVEFATACGAFTTTKLGAIDAQPTPKDAEELLKTRDFA</sequence>
<name>A0AAW1PES9_9CHLO</name>
<reference evidence="7 8" key="1">
    <citation type="journal article" date="2024" name="Nat. Commun.">
        <title>Phylogenomics reveals the evolutionary origins of lichenization in chlorophyte algae.</title>
        <authorList>
            <person name="Puginier C."/>
            <person name="Libourel C."/>
            <person name="Otte J."/>
            <person name="Skaloud P."/>
            <person name="Haon M."/>
            <person name="Grisel S."/>
            <person name="Petersen M."/>
            <person name="Berrin J.G."/>
            <person name="Delaux P.M."/>
            <person name="Dal Grande F."/>
            <person name="Keller J."/>
        </authorList>
    </citation>
    <scope>NUCLEOTIDE SEQUENCE [LARGE SCALE GENOMIC DNA]</scope>
    <source>
        <strain evidence="7 8">SAG 2036</strain>
    </source>
</reference>
<keyword evidence="2" id="KW-0808">Transferase</keyword>
<evidence type="ECO:0000259" key="6">
    <source>
        <dbReference type="Pfam" id="PF00294"/>
    </source>
</evidence>